<reference evidence="11" key="1">
    <citation type="submission" date="2021-05" db="EMBL/GenBank/DDBJ databases">
        <authorList>
            <person name="Arsene-Ploetze F."/>
        </authorList>
    </citation>
    <scope>NUCLEOTIDE SEQUENCE</scope>
    <source>
        <strain evidence="11">DSM 42138</strain>
    </source>
</reference>
<feature type="transmembrane region" description="Helical" evidence="9">
    <location>
        <begin position="363"/>
        <end position="384"/>
    </location>
</feature>
<dbReference type="InterPro" id="IPR020846">
    <property type="entry name" value="MFS_dom"/>
</dbReference>
<evidence type="ECO:0000313" key="11">
    <source>
        <dbReference type="EMBL" id="CAG6392111.1"/>
    </source>
</evidence>
<protein>
    <submittedName>
        <fullName evidence="11">Integral membrane protein</fullName>
    </submittedName>
</protein>
<proteinExistence type="predicted"/>
<feature type="region of interest" description="Disordered" evidence="8">
    <location>
        <begin position="535"/>
        <end position="555"/>
    </location>
</feature>
<feature type="transmembrane region" description="Helical" evidence="9">
    <location>
        <begin position="84"/>
        <end position="103"/>
    </location>
</feature>
<dbReference type="Gene3D" id="1.20.1250.20">
    <property type="entry name" value="MFS general substrate transporter like domains"/>
    <property type="match status" value="1"/>
</dbReference>
<dbReference type="Pfam" id="PF07690">
    <property type="entry name" value="MFS_1"/>
    <property type="match status" value="1"/>
</dbReference>
<comment type="caution">
    <text evidence="11">The sequence shown here is derived from an EMBL/GenBank/DDBJ whole genome shotgun (WGS) entry which is preliminary data.</text>
</comment>
<name>A0A9W4GR03_9ACTN</name>
<dbReference type="NCBIfam" id="TIGR00711">
    <property type="entry name" value="efflux_EmrB"/>
    <property type="match status" value="1"/>
</dbReference>
<feature type="transmembrane region" description="Helical" evidence="9">
    <location>
        <begin position="112"/>
        <end position="130"/>
    </location>
</feature>
<dbReference type="CDD" id="cd17321">
    <property type="entry name" value="MFS_MMR_MDR_like"/>
    <property type="match status" value="1"/>
</dbReference>
<feature type="transmembrane region" description="Helical" evidence="9">
    <location>
        <begin position="136"/>
        <end position="159"/>
    </location>
</feature>
<dbReference type="InterPro" id="IPR004638">
    <property type="entry name" value="EmrB-like"/>
</dbReference>
<comment type="subcellular location">
    <subcellularLocation>
        <location evidence="1">Cell membrane</location>
        <topology evidence="1">Multi-pass membrane protein</topology>
    </subcellularLocation>
</comment>
<dbReference type="GO" id="GO:0022857">
    <property type="term" value="F:transmembrane transporter activity"/>
    <property type="evidence" value="ECO:0007669"/>
    <property type="project" value="InterPro"/>
</dbReference>
<evidence type="ECO:0000256" key="7">
    <source>
        <dbReference type="ARBA" id="ARBA00023251"/>
    </source>
</evidence>
<dbReference type="PANTHER" id="PTHR42718">
    <property type="entry name" value="MAJOR FACILITATOR SUPERFAMILY MULTIDRUG TRANSPORTER MFSC"/>
    <property type="match status" value="1"/>
</dbReference>
<feature type="transmembrane region" description="Helical" evidence="9">
    <location>
        <begin position="40"/>
        <end position="64"/>
    </location>
</feature>
<evidence type="ECO:0000256" key="4">
    <source>
        <dbReference type="ARBA" id="ARBA00022692"/>
    </source>
</evidence>
<evidence type="ECO:0000259" key="10">
    <source>
        <dbReference type="PROSITE" id="PS50850"/>
    </source>
</evidence>
<gene>
    <name evidence="11" type="ORF">SCOCK_150083</name>
</gene>
<evidence type="ECO:0000256" key="8">
    <source>
        <dbReference type="SAM" id="MobiDB-lite"/>
    </source>
</evidence>
<feature type="transmembrane region" description="Helical" evidence="9">
    <location>
        <begin position="231"/>
        <end position="251"/>
    </location>
</feature>
<keyword evidence="6 9" id="KW-0472">Membrane</keyword>
<dbReference type="InterPro" id="IPR011701">
    <property type="entry name" value="MFS"/>
</dbReference>
<dbReference type="EMBL" id="CAJSLV010000043">
    <property type="protein sequence ID" value="CAG6392111.1"/>
    <property type="molecule type" value="Genomic_DNA"/>
</dbReference>
<feature type="transmembrane region" description="Helical" evidence="9">
    <location>
        <begin position="263"/>
        <end position="281"/>
    </location>
</feature>
<keyword evidence="3" id="KW-1003">Cell membrane</keyword>
<keyword evidence="7" id="KW-0046">Antibiotic resistance</keyword>
<evidence type="ECO:0000256" key="2">
    <source>
        <dbReference type="ARBA" id="ARBA00022448"/>
    </source>
</evidence>
<keyword evidence="2" id="KW-0813">Transport</keyword>
<evidence type="ECO:0000256" key="1">
    <source>
        <dbReference type="ARBA" id="ARBA00004651"/>
    </source>
</evidence>
<feature type="transmembrane region" description="Helical" evidence="9">
    <location>
        <begin position="302"/>
        <end position="324"/>
    </location>
</feature>
<evidence type="ECO:0000256" key="9">
    <source>
        <dbReference type="SAM" id="Phobius"/>
    </source>
</evidence>
<accession>A0A9W4GR03</accession>
<dbReference type="GO" id="GO:0005886">
    <property type="term" value="C:plasma membrane"/>
    <property type="evidence" value="ECO:0007669"/>
    <property type="project" value="UniProtKB-SubCell"/>
</dbReference>
<feature type="transmembrane region" description="Helical" evidence="9">
    <location>
        <begin position="501"/>
        <end position="528"/>
    </location>
</feature>
<dbReference type="Gene3D" id="1.20.1720.10">
    <property type="entry name" value="Multidrug resistance protein D"/>
    <property type="match status" value="1"/>
</dbReference>
<evidence type="ECO:0000256" key="6">
    <source>
        <dbReference type="ARBA" id="ARBA00023136"/>
    </source>
</evidence>
<feature type="domain" description="Major facilitator superfamily (MFS) profile" evidence="10">
    <location>
        <begin position="42"/>
        <end position="532"/>
    </location>
</feature>
<evidence type="ECO:0000256" key="5">
    <source>
        <dbReference type="ARBA" id="ARBA00022989"/>
    </source>
</evidence>
<keyword evidence="4 9" id="KW-0812">Transmembrane</keyword>
<dbReference type="PANTHER" id="PTHR42718:SF42">
    <property type="entry name" value="EXPORT PROTEIN"/>
    <property type="match status" value="1"/>
</dbReference>
<feature type="region of interest" description="Disordered" evidence="8">
    <location>
        <begin position="1"/>
        <end position="30"/>
    </location>
</feature>
<feature type="transmembrane region" description="Helical" evidence="9">
    <location>
        <begin position="171"/>
        <end position="191"/>
    </location>
</feature>
<dbReference type="PROSITE" id="PS50850">
    <property type="entry name" value="MFS"/>
    <property type="match status" value="1"/>
</dbReference>
<sequence length="555" mass="57744">MASPPGPTESSTPAATVATAPPVPPAQRRGVSETVHRRRWAILTVLLCSLLVVMLDNSILNVAMKTIAQPAPTGLGSTQSQLEWAINSYTLVFAGLLFTAGLLGDRLGRKKVLLFGMLVFGVGSALSALSDSSGQLIAFRALMGFGGAFILPATLAIIMNVFERDEQPKAIGIWTGAVGFAIAIGPITGGILLQHFWWGSVFLVNVPIVAAATAAMIVIVPDSKDPRPGRLDPFGVLLSIVGLALLVYGIIKGGQLGGFTRPESWAAILGGLAVLAGFVGYEARSDHPALDVSYFRIRRFSASVAAIGLVFFALMGVTFFSVFYNQSVRGYSVLQSGLLVLPLAASQMFFAPRARLVVNRFGARAVCATGLVLTAAAFAGFLLLDQDTPIWVLEVLFFLMGTGMAHVMPPATVMIMSSLPREKAGSGSAVNNTFRQVGGAMGVAVLGSLLSTTYRNGINSHLGKLPAPDRHAAGESVQATLAAAEKLGPAGKALVRPAHDAFIHAMHITAMGSAAVALLGAVVVLALLPGKNVAMATAGDKPQPRTAAPSGEIES</sequence>
<dbReference type="Proteomes" id="UP001152519">
    <property type="component" value="Unassembled WGS sequence"/>
</dbReference>
<dbReference type="AlphaFoldDB" id="A0A9W4GR03"/>
<evidence type="ECO:0000256" key="3">
    <source>
        <dbReference type="ARBA" id="ARBA00022475"/>
    </source>
</evidence>
<feature type="transmembrane region" description="Helical" evidence="9">
    <location>
        <begin position="390"/>
        <end position="416"/>
    </location>
</feature>
<keyword evidence="5 9" id="KW-1133">Transmembrane helix</keyword>
<organism evidence="11 12">
    <name type="scientific">Actinacidiphila cocklensis</name>
    <dbReference type="NCBI Taxonomy" id="887465"/>
    <lineage>
        <taxon>Bacteria</taxon>
        <taxon>Bacillati</taxon>
        <taxon>Actinomycetota</taxon>
        <taxon>Actinomycetes</taxon>
        <taxon>Kitasatosporales</taxon>
        <taxon>Streptomycetaceae</taxon>
        <taxon>Actinacidiphila</taxon>
    </lineage>
</organism>
<feature type="transmembrane region" description="Helical" evidence="9">
    <location>
        <begin position="197"/>
        <end position="219"/>
    </location>
</feature>
<feature type="transmembrane region" description="Helical" evidence="9">
    <location>
        <begin position="330"/>
        <end position="351"/>
    </location>
</feature>
<dbReference type="SUPFAM" id="SSF103473">
    <property type="entry name" value="MFS general substrate transporter"/>
    <property type="match status" value="1"/>
</dbReference>
<dbReference type="InterPro" id="IPR036259">
    <property type="entry name" value="MFS_trans_sf"/>
</dbReference>
<dbReference type="GO" id="GO:0046677">
    <property type="term" value="P:response to antibiotic"/>
    <property type="evidence" value="ECO:0007669"/>
    <property type="project" value="UniProtKB-KW"/>
</dbReference>
<keyword evidence="12" id="KW-1185">Reference proteome</keyword>
<evidence type="ECO:0000313" key="12">
    <source>
        <dbReference type="Proteomes" id="UP001152519"/>
    </source>
</evidence>